<keyword evidence="9 15" id="KW-0233">DNA recombination</keyword>
<evidence type="ECO:0000256" key="11">
    <source>
        <dbReference type="ARBA" id="ARBA00023235"/>
    </source>
</evidence>
<reference evidence="19" key="2">
    <citation type="submission" date="2022-01" db="EMBL/GenBank/DDBJ databases">
        <title>Collection of gut derived symbiotic bacterial strains cultured from healthy donors.</title>
        <authorList>
            <person name="Lin H."/>
            <person name="Kohout C."/>
            <person name="Waligurski E."/>
            <person name="Pamer E.G."/>
        </authorList>
    </citation>
    <scope>NUCLEOTIDE SEQUENCE</scope>
    <source>
        <strain evidence="19">MSK.14.39</strain>
    </source>
</reference>
<dbReference type="GO" id="GO:0006281">
    <property type="term" value="P:DNA repair"/>
    <property type="evidence" value="ECO:0007669"/>
    <property type="project" value="UniProtKB-UniRule"/>
</dbReference>
<dbReference type="InterPro" id="IPR011545">
    <property type="entry name" value="DEAD/DEAH_box_helicase_dom"/>
</dbReference>
<accession>A0A844FIE7</accession>
<dbReference type="CDD" id="cd17992">
    <property type="entry name" value="DEXHc_RecG"/>
    <property type="match status" value="1"/>
</dbReference>
<dbReference type="EMBL" id="JAKNID010000002">
    <property type="protein sequence ID" value="MCG4563980.1"/>
    <property type="molecule type" value="Genomic_DNA"/>
</dbReference>
<protein>
    <recommendedName>
        <fullName evidence="2 15">ATP-dependent DNA helicase RecG</fullName>
        <ecNumber evidence="13 15">5.6.2.4</ecNumber>
    </recommendedName>
</protein>
<evidence type="ECO:0000256" key="10">
    <source>
        <dbReference type="ARBA" id="ARBA00023204"/>
    </source>
</evidence>
<evidence type="ECO:0000256" key="12">
    <source>
        <dbReference type="ARBA" id="ARBA00034617"/>
    </source>
</evidence>
<dbReference type="Gene3D" id="2.40.50.140">
    <property type="entry name" value="Nucleic acid-binding proteins"/>
    <property type="match status" value="1"/>
</dbReference>
<dbReference type="Pfam" id="PF00270">
    <property type="entry name" value="DEAD"/>
    <property type="match status" value="1"/>
</dbReference>
<dbReference type="GO" id="GO:0016787">
    <property type="term" value="F:hydrolase activity"/>
    <property type="evidence" value="ECO:0007669"/>
    <property type="project" value="UniProtKB-KW"/>
</dbReference>
<dbReference type="GO" id="GO:0003677">
    <property type="term" value="F:DNA binding"/>
    <property type="evidence" value="ECO:0007669"/>
    <property type="project" value="UniProtKB-KW"/>
</dbReference>
<dbReference type="EC" id="5.6.2.4" evidence="13 15"/>
<dbReference type="NCBIfam" id="TIGR00643">
    <property type="entry name" value="recG"/>
    <property type="match status" value="1"/>
</dbReference>
<dbReference type="Gene3D" id="3.40.50.300">
    <property type="entry name" value="P-loop containing nucleotide triphosphate hydrolases"/>
    <property type="match status" value="2"/>
</dbReference>
<feature type="domain" description="Helicase C-terminal" evidence="18">
    <location>
        <begin position="454"/>
        <end position="614"/>
    </location>
</feature>
<evidence type="ECO:0000256" key="5">
    <source>
        <dbReference type="ARBA" id="ARBA00022801"/>
    </source>
</evidence>
<comment type="catalytic activity">
    <reaction evidence="14 15">
        <text>ATP + H2O = ADP + phosphate + H(+)</text>
        <dbReference type="Rhea" id="RHEA:13065"/>
        <dbReference type="ChEBI" id="CHEBI:15377"/>
        <dbReference type="ChEBI" id="CHEBI:15378"/>
        <dbReference type="ChEBI" id="CHEBI:30616"/>
        <dbReference type="ChEBI" id="CHEBI:43474"/>
        <dbReference type="ChEBI" id="CHEBI:456216"/>
        <dbReference type="EC" id="5.6.2.4"/>
    </reaction>
</comment>
<evidence type="ECO:0000256" key="16">
    <source>
        <dbReference type="SAM" id="Coils"/>
    </source>
</evidence>
<dbReference type="CDD" id="cd04488">
    <property type="entry name" value="RecG_wedge_OBF"/>
    <property type="match status" value="1"/>
</dbReference>
<evidence type="ECO:0000313" key="19">
    <source>
        <dbReference type="EMBL" id="MCG4563980.1"/>
    </source>
</evidence>
<keyword evidence="8" id="KW-0238">DNA-binding</keyword>
<evidence type="ECO:0000256" key="6">
    <source>
        <dbReference type="ARBA" id="ARBA00022806"/>
    </source>
</evidence>
<comment type="caution">
    <text evidence="20">The sequence shown here is derived from an EMBL/GenBank/DDBJ whole genome shotgun (WGS) entry which is preliminary data.</text>
</comment>
<keyword evidence="4 15" id="KW-0227">DNA damage</keyword>
<dbReference type="InterPro" id="IPR033454">
    <property type="entry name" value="RecG_wedge"/>
</dbReference>
<keyword evidence="7 15" id="KW-0067">ATP-binding</keyword>
<dbReference type="PANTHER" id="PTHR47964:SF1">
    <property type="entry name" value="ATP-DEPENDENT DNA HELICASE HOMOLOG RECG, CHLOROPLASTIC"/>
    <property type="match status" value="1"/>
</dbReference>
<dbReference type="InterPro" id="IPR004609">
    <property type="entry name" value="ATP-dep_DNA_helicase_RecG"/>
</dbReference>
<name>A0A844FIE7_9FIRM</name>
<keyword evidence="6 15" id="KW-0347">Helicase</keyword>
<evidence type="ECO:0000256" key="14">
    <source>
        <dbReference type="ARBA" id="ARBA00048988"/>
    </source>
</evidence>
<dbReference type="SMART" id="SM00487">
    <property type="entry name" value="DEXDc"/>
    <property type="match status" value="1"/>
</dbReference>
<comment type="function">
    <text evidence="15">Plays a critical role in recombination and DNA repair. Helps process Holliday junction intermediates to mature products by catalyzing branch migration. Has replication fork regression activity, unwinds stalled or blocked replication forks to make a HJ that can be resolved. Has a DNA unwinding activity characteristic of a DNA helicase with 3'-5' polarity.</text>
</comment>
<evidence type="ECO:0000256" key="9">
    <source>
        <dbReference type="ARBA" id="ARBA00023172"/>
    </source>
</evidence>
<dbReference type="PROSITE" id="PS51194">
    <property type="entry name" value="HELICASE_CTER"/>
    <property type="match status" value="1"/>
</dbReference>
<dbReference type="GO" id="GO:0005524">
    <property type="term" value="F:ATP binding"/>
    <property type="evidence" value="ECO:0007669"/>
    <property type="project" value="UniProtKB-KW"/>
</dbReference>
<evidence type="ECO:0000256" key="3">
    <source>
        <dbReference type="ARBA" id="ARBA00022741"/>
    </source>
</evidence>
<dbReference type="PANTHER" id="PTHR47964">
    <property type="entry name" value="ATP-DEPENDENT DNA HELICASE HOMOLOG RECG, CHLOROPLASTIC"/>
    <property type="match status" value="1"/>
</dbReference>
<dbReference type="InterPro" id="IPR001650">
    <property type="entry name" value="Helicase_C-like"/>
</dbReference>
<reference evidence="20 21" key="1">
    <citation type="submission" date="2019-08" db="EMBL/GenBank/DDBJ databases">
        <title>In-depth cultivation of the pig gut microbiome towards novel bacterial diversity and tailored functional studies.</title>
        <authorList>
            <person name="Wylensek D."/>
            <person name="Hitch T.C.A."/>
            <person name="Clavel T."/>
        </authorList>
    </citation>
    <scope>NUCLEOTIDE SEQUENCE [LARGE SCALE GENOMIC DNA]</scope>
    <source>
        <strain evidence="20 21">Med78-601-WT-4W-RMD-3</strain>
    </source>
</reference>
<dbReference type="EMBL" id="VULR01000012">
    <property type="protein sequence ID" value="MSS43873.1"/>
    <property type="molecule type" value="Genomic_DNA"/>
</dbReference>
<keyword evidence="22" id="KW-1185">Reference proteome</keyword>
<dbReference type="Proteomes" id="UP000462760">
    <property type="component" value="Unassembled WGS sequence"/>
</dbReference>
<dbReference type="NCBIfam" id="NF008165">
    <property type="entry name" value="PRK10917.1-3"/>
    <property type="match status" value="1"/>
</dbReference>
<dbReference type="GO" id="GO:0043138">
    <property type="term" value="F:3'-5' DNA helicase activity"/>
    <property type="evidence" value="ECO:0007669"/>
    <property type="project" value="UniProtKB-EC"/>
</dbReference>
<evidence type="ECO:0000256" key="4">
    <source>
        <dbReference type="ARBA" id="ARBA00022763"/>
    </source>
</evidence>
<evidence type="ECO:0000259" key="17">
    <source>
        <dbReference type="PROSITE" id="PS51192"/>
    </source>
</evidence>
<dbReference type="InterPro" id="IPR012340">
    <property type="entry name" value="NA-bd_OB-fold"/>
</dbReference>
<feature type="domain" description="Helicase ATP-binding" evidence="17">
    <location>
        <begin position="274"/>
        <end position="435"/>
    </location>
</feature>
<evidence type="ECO:0000259" key="18">
    <source>
        <dbReference type="PROSITE" id="PS51194"/>
    </source>
</evidence>
<keyword evidence="3 15" id="KW-0547">Nucleotide-binding</keyword>
<comment type="similarity">
    <text evidence="1 15">Belongs to the helicase family. RecG subfamily.</text>
</comment>
<sequence>MDGLSMSVQYVKGVGPKRAVKLRKMGINTVEDLIYFFPRGYEDRRKFNNISNAVNGEKMSFRVSISGRPNVLRPRRNLSILKIPVKDNTGMAYLTWFNQDYLADNFRIGEKLTINGKVKRIANEIQIQNPTYEKEGSSNKKVGRIVPIYSLTDKLTNNEMTLIVNNALKSYISNVKEIFPKSIIDKFNLISVKEAILNIHFPQSREKFLKSRQRLVFEELLTLQLGLFIIKNKTKSNNKGISFERVDELKEFIYKLPFTLTNAQKRVLKEIERDMESYEQMNRLVQGDVGSGKTVIAVLAMFKAWKSGYQSTMMAPTEILATQHFETIKSMLKDYDIRCELLVGSLSQSKKNEILADLKNGNIDILVGTHAIIQDNVKFNRLGLAITDEQHRFGVSQRAVLSQKGLNPDVLVMTATPIPRTLALILYGDLDISIIDELPPGRKIIETYSIGIGMEKRLIEFIKKQIKEGRQAYIVSPLIEESDTLNVKACEELYERFKGEVFKDFEVGLLHGKMKAEEKEEIINEFKDGKVDILVSTTVIEVGVNVPNASIMVIYNAERFGLAQLHQLRGRVGRGEYQSYCILINEGKSKISQERMRIMQKTNDGFKISEKDLELRGPGEFFGTKQHGLPDLKIANLFTDINILKIAQKEAAEILNSDPYLEDAKYKLLKEKIKDMFKGKTDDIIFN</sequence>
<evidence type="ECO:0000313" key="20">
    <source>
        <dbReference type="EMBL" id="MSS43873.1"/>
    </source>
</evidence>
<keyword evidence="11" id="KW-0413">Isomerase</keyword>
<dbReference type="CDD" id="cd18811">
    <property type="entry name" value="SF2_C_RecG"/>
    <property type="match status" value="1"/>
</dbReference>
<dbReference type="InterPro" id="IPR047112">
    <property type="entry name" value="RecG/Mfd"/>
</dbReference>
<evidence type="ECO:0000313" key="21">
    <source>
        <dbReference type="Proteomes" id="UP000462760"/>
    </source>
</evidence>
<dbReference type="Pfam" id="PF19833">
    <property type="entry name" value="RecG_dom3_C"/>
    <property type="match status" value="1"/>
</dbReference>
<feature type="coiled-coil region" evidence="16">
    <location>
        <begin position="261"/>
        <end position="288"/>
    </location>
</feature>
<dbReference type="AlphaFoldDB" id="A0A844FIE7"/>
<dbReference type="InterPro" id="IPR045562">
    <property type="entry name" value="RecG_dom3_C"/>
</dbReference>
<evidence type="ECO:0000256" key="1">
    <source>
        <dbReference type="ARBA" id="ARBA00007504"/>
    </source>
</evidence>
<dbReference type="SUPFAM" id="SSF52540">
    <property type="entry name" value="P-loop containing nucleoside triphosphate hydrolases"/>
    <property type="match status" value="2"/>
</dbReference>
<dbReference type="NCBIfam" id="NF008168">
    <property type="entry name" value="PRK10917.2-2"/>
    <property type="match status" value="1"/>
</dbReference>
<keyword evidence="10 15" id="KW-0234">DNA repair</keyword>
<evidence type="ECO:0000256" key="7">
    <source>
        <dbReference type="ARBA" id="ARBA00022840"/>
    </source>
</evidence>
<keyword evidence="5 15" id="KW-0378">Hydrolase</keyword>
<dbReference type="InterPro" id="IPR027417">
    <property type="entry name" value="P-loop_NTPase"/>
</dbReference>
<dbReference type="SMART" id="SM00490">
    <property type="entry name" value="HELICc"/>
    <property type="match status" value="2"/>
</dbReference>
<dbReference type="RefSeq" id="WP_154484551.1">
    <property type="nucleotide sequence ID" value="NZ_JAJBNW010000004.1"/>
</dbReference>
<evidence type="ECO:0000313" key="22">
    <source>
        <dbReference type="Proteomes" id="UP001108123"/>
    </source>
</evidence>
<dbReference type="Pfam" id="PF17191">
    <property type="entry name" value="RecG_wedge"/>
    <property type="match status" value="1"/>
</dbReference>
<keyword evidence="16" id="KW-0175">Coiled coil</keyword>
<dbReference type="InterPro" id="IPR014001">
    <property type="entry name" value="Helicase_ATP-bd"/>
</dbReference>
<dbReference type="SUPFAM" id="SSF50249">
    <property type="entry name" value="Nucleic acid-binding proteins"/>
    <property type="match status" value="1"/>
</dbReference>
<evidence type="ECO:0000256" key="2">
    <source>
        <dbReference type="ARBA" id="ARBA00017846"/>
    </source>
</evidence>
<dbReference type="Proteomes" id="UP001108123">
    <property type="component" value="Unassembled WGS sequence"/>
</dbReference>
<dbReference type="PROSITE" id="PS51192">
    <property type="entry name" value="HELICASE_ATP_BIND_1"/>
    <property type="match status" value="1"/>
</dbReference>
<proteinExistence type="inferred from homology"/>
<organism evidence="20 21">
    <name type="scientific">Anaerosalibacter bizertensis</name>
    <dbReference type="NCBI Taxonomy" id="932217"/>
    <lineage>
        <taxon>Bacteria</taxon>
        <taxon>Bacillati</taxon>
        <taxon>Bacillota</taxon>
        <taxon>Tissierellia</taxon>
        <taxon>Tissierellales</taxon>
        <taxon>Sporanaerobacteraceae</taxon>
        <taxon>Anaerosalibacter</taxon>
    </lineage>
</organism>
<dbReference type="Pfam" id="PF00271">
    <property type="entry name" value="Helicase_C"/>
    <property type="match status" value="1"/>
</dbReference>
<evidence type="ECO:0000256" key="15">
    <source>
        <dbReference type="RuleBase" id="RU363016"/>
    </source>
</evidence>
<gene>
    <name evidence="20" type="primary">recG</name>
    <name evidence="20" type="ORF">FYJ27_09065</name>
    <name evidence="19" type="ORF">L0P62_00815</name>
</gene>
<evidence type="ECO:0000256" key="13">
    <source>
        <dbReference type="ARBA" id="ARBA00034808"/>
    </source>
</evidence>
<dbReference type="OrthoDB" id="9804325at2"/>
<comment type="catalytic activity">
    <reaction evidence="12 15">
        <text>Couples ATP hydrolysis with the unwinding of duplex DNA by translocating in the 3'-5' direction.</text>
        <dbReference type="EC" id="5.6.2.4"/>
    </reaction>
</comment>
<evidence type="ECO:0000256" key="8">
    <source>
        <dbReference type="ARBA" id="ARBA00023125"/>
    </source>
</evidence>
<dbReference type="GO" id="GO:0006310">
    <property type="term" value="P:DNA recombination"/>
    <property type="evidence" value="ECO:0007669"/>
    <property type="project" value="UniProtKB-UniRule"/>
</dbReference>